<keyword evidence="3" id="KW-1185">Reference proteome</keyword>
<dbReference type="Proteomes" id="UP000603904">
    <property type="component" value="Unassembled WGS sequence"/>
</dbReference>
<evidence type="ECO:0008006" key="4">
    <source>
        <dbReference type="Google" id="ProtNLM"/>
    </source>
</evidence>
<dbReference type="EMBL" id="BOOC01000011">
    <property type="protein sequence ID" value="GIH40008.1"/>
    <property type="molecule type" value="Genomic_DNA"/>
</dbReference>
<organism evidence="2 3">
    <name type="scientific">Microbispora corallina</name>
    <dbReference type="NCBI Taxonomy" id="83302"/>
    <lineage>
        <taxon>Bacteria</taxon>
        <taxon>Bacillati</taxon>
        <taxon>Actinomycetota</taxon>
        <taxon>Actinomycetes</taxon>
        <taxon>Streptosporangiales</taxon>
        <taxon>Streptosporangiaceae</taxon>
        <taxon>Microbispora</taxon>
    </lineage>
</organism>
<sequence length="343" mass="36408">MAPTPASPWSATSSASGWPEGRGEIAECLDGEVHLAYAERPGSGAMTVAAGFSPDTARARAEARASALDCLYRLPEGVAPSAVGEGDRPLGLADFVPEPPEESRLRVTGVGLLSRERYNLPVEVVWLGERGSRVEPTLVGVVDDGIDEAIADLLAHDVVIRWWSSPRFPLLRVSAYLDRLLPPGVVAAASALGLWVSAFVLPGPDFRIALVGVGGEGTTVATAAARTVGEAVGEAFLRAMAARAQPWNTLPTGDSLRRLTVWHRESDYLAYLERSAIDADPPVLDEPAVWERLMSWPDLACRRFGHEPILIGNPSGEPVKVVCPGAACYRTAPPGTTLPCPVP</sequence>
<evidence type="ECO:0000256" key="1">
    <source>
        <dbReference type="SAM" id="MobiDB-lite"/>
    </source>
</evidence>
<feature type="region of interest" description="Disordered" evidence="1">
    <location>
        <begin position="1"/>
        <end position="22"/>
    </location>
</feature>
<proteinExistence type="predicted"/>
<gene>
    <name evidence="2" type="ORF">Mco01_30080</name>
</gene>
<comment type="caution">
    <text evidence="2">The sequence shown here is derived from an EMBL/GenBank/DDBJ whole genome shotgun (WGS) entry which is preliminary data.</text>
</comment>
<protein>
    <recommendedName>
        <fullName evidence="4">YcaO domain-containing protein</fullName>
    </recommendedName>
</protein>
<name>A0ABQ4FZ61_9ACTN</name>
<reference evidence="2 3" key="1">
    <citation type="submission" date="2021-01" db="EMBL/GenBank/DDBJ databases">
        <title>Whole genome shotgun sequence of Microbispora corallina NBRC 16416.</title>
        <authorList>
            <person name="Komaki H."/>
            <person name="Tamura T."/>
        </authorList>
    </citation>
    <scope>NUCLEOTIDE SEQUENCE [LARGE SCALE GENOMIC DNA]</scope>
    <source>
        <strain evidence="2 3">NBRC 16416</strain>
    </source>
</reference>
<evidence type="ECO:0000313" key="2">
    <source>
        <dbReference type="EMBL" id="GIH40008.1"/>
    </source>
</evidence>
<feature type="compositionally biased region" description="Low complexity" evidence="1">
    <location>
        <begin position="1"/>
        <end position="19"/>
    </location>
</feature>
<evidence type="ECO:0000313" key="3">
    <source>
        <dbReference type="Proteomes" id="UP000603904"/>
    </source>
</evidence>
<accession>A0ABQ4FZ61</accession>
<dbReference type="RefSeq" id="WP_204057474.1">
    <property type="nucleotide sequence ID" value="NZ_BAAAGP010000027.1"/>
</dbReference>